<dbReference type="PANTHER" id="PTHR36790:SF1">
    <property type="entry name" value="MYELIN TRANSCRIPTION FACTOR"/>
    <property type="match status" value="1"/>
</dbReference>
<feature type="region of interest" description="Disordered" evidence="2">
    <location>
        <begin position="180"/>
        <end position="200"/>
    </location>
</feature>
<dbReference type="AlphaFoldDB" id="A0AAV5IWD4"/>
<keyword evidence="4" id="KW-1185">Reference proteome</keyword>
<organism evidence="3 4">
    <name type="scientific">Rubroshorea leprosula</name>
    <dbReference type="NCBI Taxonomy" id="152421"/>
    <lineage>
        <taxon>Eukaryota</taxon>
        <taxon>Viridiplantae</taxon>
        <taxon>Streptophyta</taxon>
        <taxon>Embryophyta</taxon>
        <taxon>Tracheophyta</taxon>
        <taxon>Spermatophyta</taxon>
        <taxon>Magnoliopsida</taxon>
        <taxon>eudicotyledons</taxon>
        <taxon>Gunneridae</taxon>
        <taxon>Pentapetalae</taxon>
        <taxon>rosids</taxon>
        <taxon>malvids</taxon>
        <taxon>Malvales</taxon>
        <taxon>Dipterocarpaceae</taxon>
        <taxon>Rubroshorea</taxon>
    </lineage>
</organism>
<feature type="region of interest" description="Disordered" evidence="2">
    <location>
        <begin position="1"/>
        <end position="25"/>
    </location>
</feature>
<evidence type="ECO:0000256" key="2">
    <source>
        <dbReference type="SAM" id="MobiDB-lite"/>
    </source>
</evidence>
<feature type="coiled-coil region" evidence="1">
    <location>
        <begin position="81"/>
        <end position="108"/>
    </location>
</feature>
<gene>
    <name evidence="3" type="ORF">SLEP1_g15377</name>
</gene>
<dbReference type="PANTHER" id="PTHR36790">
    <property type="entry name" value="MYELIN TRANSCRIPTION FACTOR"/>
    <property type="match status" value="1"/>
</dbReference>
<comment type="caution">
    <text evidence="3">The sequence shown here is derived from an EMBL/GenBank/DDBJ whole genome shotgun (WGS) entry which is preliminary data.</text>
</comment>
<protein>
    <recommendedName>
        <fullName evidence="5">High mobility group B protein 6</fullName>
    </recommendedName>
</protein>
<evidence type="ECO:0000313" key="4">
    <source>
        <dbReference type="Proteomes" id="UP001054252"/>
    </source>
</evidence>
<dbReference type="EMBL" id="BPVZ01000019">
    <property type="protein sequence ID" value="GKV03012.1"/>
    <property type="molecule type" value="Genomic_DNA"/>
</dbReference>
<evidence type="ECO:0008006" key="5">
    <source>
        <dbReference type="Google" id="ProtNLM"/>
    </source>
</evidence>
<proteinExistence type="predicted"/>
<reference evidence="3 4" key="1">
    <citation type="journal article" date="2021" name="Commun. Biol.">
        <title>The genome of Shorea leprosula (Dipterocarpaceae) highlights the ecological relevance of drought in aseasonal tropical rainforests.</title>
        <authorList>
            <person name="Ng K.K.S."/>
            <person name="Kobayashi M.J."/>
            <person name="Fawcett J.A."/>
            <person name="Hatakeyama M."/>
            <person name="Paape T."/>
            <person name="Ng C.H."/>
            <person name="Ang C.C."/>
            <person name="Tnah L.H."/>
            <person name="Lee C.T."/>
            <person name="Nishiyama T."/>
            <person name="Sese J."/>
            <person name="O'Brien M.J."/>
            <person name="Copetti D."/>
            <person name="Mohd Noor M.I."/>
            <person name="Ong R.C."/>
            <person name="Putra M."/>
            <person name="Sireger I.Z."/>
            <person name="Indrioko S."/>
            <person name="Kosugi Y."/>
            <person name="Izuno A."/>
            <person name="Isagi Y."/>
            <person name="Lee S.L."/>
            <person name="Shimizu K.K."/>
        </authorList>
    </citation>
    <scope>NUCLEOTIDE SEQUENCE [LARGE SCALE GENOMIC DNA]</scope>
    <source>
        <strain evidence="3">214</strain>
    </source>
</reference>
<keyword evidence="1" id="KW-0175">Coiled coil</keyword>
<accession>A0AAV5IWD4</accession>
<evidence type="ECO:0000256" key="1">
    <source>
        <dbReference type="SAM" id="Coils"/>
    </source>
</evidence>
<dbReference type="Proteomes" id="UP001054252">
    <property type="component" value="Unassembled WGS sequence"/>
</dbReference>
<sequence>MPTAQLPIAGDQKLRPKSGRKPLQPKNSLVDAVNEIARTKLISKQGWIEITPAGNLNKENRPIYATPTRIEPMDSSLAEELSAMRKKMERLRLDKEKTERMLRERSEMLDLQMKEMECRGEIQRELEIEVDRLYRLKELQCFSMRISPVRTLREKEKEKKTNETQSEEIKLEDLEEFVDENLVSSPGSDCAKTSKEEDDK</sequence>
<name>A0AAV5IWD4_9ROSI</name>
<evidence type="ECO:0000313" key="3">
    <source>
        <dbReference type="EMBL" id="GKV03012.1"/>
    </source>
</evidence>